<dbReference type="EMBL" id="MU865929">
    <property type="protein sequence ID" value="KAK4451292.1"/>
    <property type="molecule type" value="Genomic_DNA"/>
</dbReference>
<evidence type="ECO:0000313" key="3">
    <source>
        <dbReference type="Proteomes" id="UP001321760"/>
    </source>
</evidence>
<reference evidence="2" key="2">
    <citation type="submission" date="2023-05" db="EMBL/GenBank/DDBJ databases">
        <authorList>
            <consortium name="Lawrence Berkeley National Laboratory"/>
            <person name="Steindorff A."/>
            <person name="Hensen N."/>
            <person name="Bonometti L."/>
            <person name="Westerberg I."/>
            <person name="Brannstrom I.O."/>
            <person name="Guillou S."/>
            <person name="Cros-Aarteil S."/>
            <person name="Calhoun S."/>
            <person name="Haridas S."/>
            <person name="Kuo A."/>
            <person name="Mondo S."/>
            <person name="Pangilinan J."/>
            <person name="Riley R."/>
            <person name="Labutti K."/>
            <person name="Andreopoulos B."/>
            <person name="Lipzen A."/>
            <person name="Chen C."/>
            <person name="Yanf M."/>
            <person name="Daum C."/>
            <person name="Ng V."/>
            <person name="Clum A."/>
            <person name="Ohm R."/>
            <person name="Martin F."/>
            <person name="Silar P."/>
            <person name="Natvig D."/>
            <person name="Lalanne C."/>
            <person name="Gautier V."/>
            <person name="Ament-Velasquez S.L."/>
            <person name="Kruys A."/>
            <person name="Hutchinson M.I."/>
            <person name="Powell A.J."/>
            <person name="Barry K."/>
            <person name="Miller A.N."/>
            <person name="Grigoriev I.V."/>
            <person name="Debuchy R."/>
            <person name="Gladieux P."/>
            <person name="Thoren M.H."/>
            <person name="Johannesson H."/>
        </authorList>
    </citation>
    <scope>NUCLEOTIDE SEQUENCE</scope>
    <source>
        <strain evidence="2">PSN243</strain>
    </source>
</reference>
<protein>
    <recommendedName>
        <fullName evidence="1">F-box domain-containing protein</fullName>
    </recommendedName>
</protein>
<dbReference type="InterPro" id="IPR001810">
    <property type="entry name" value="F-box_dom"/>
</dbReference>
<dbReference type="AlphaFoldDB" id="A0AAV9GSQ7"/>
<proteinExistence type="predicted"/>
<dbReference type="InterPro" id="IPR036047">
    <property type="entry name" value="F-box-like_dom_sf"/>
</dbReference>
<comment type="caution">
    <text evidence="2">The sequence shown here is derived from an EMBL/GenBank/DDBJ whole genome shotgun (WGS) entry which is preliminary data.</text>
</comment>
<sequence>MSPELHSSPRQLALDDVPNEVNTQQECTLNVPPELVLGILDHLPPESVIAFALTCRAFFRQYFPRPLPRLSHWQSARATLLQWLEKDTPELYYCPGLVYCRQHLHVWKLERLSTSGLKHLVEFGTTLTYTLARLTMNRHLYGPGHGPSVEEIAITNDRNAYGKNKERIDEVDIVRSWAAKIIRNRLFLFGTFTIRSPSEHVKDQIQHLRAFLHKHRNILICRHVDTRKPAIIPFHEQGRGMTSRKPVQMSCPICFTDYQVQAMDHWDYGNQVGFEQPPKREKDFIIRISRWHNLGPCRYRRDREWHLFMT</sequence>
<gene>
    <name evidence="2" type="ORF">QBC34DRAFT_323050</name>
</gene>
<name>A0AAV9GSQ7_9PEZI</name>
<reference evidence="2" key="1">
    <citation type="journal article" date="2023" name="Mol. Phylogenet. Evol.">
        <title>Genome-scale phylogeny and comparative genomics of the fungal order Sordariales.</title>
        <authorList>
            <person name="Hensen N."/>
            <person name="Bonometti L."/>
            <person name="Westerberg I."/>
            <person name="Brannstrom I.O."/>
            <person name="Guillou S."/>
            <person name="Cros-Aarteil S."/>
            <person name="Calhoun S."/>
            <person name="Haridas S."/>
            <person name="Kuo A."/>
            <person name="Mondo S."/>
            <person name="Pangilinan J."/>
            <person name="Riley R."/>
            <person name="LaButti K."/>
            <person name="Andreopoulos B."/>
            <person name="Lipzen A."/>
            <person name="Chen C."/>
            <person name="Yan M."/>
            <person name="Daum C."/>
            <person name="Ng V."/>
            <person name="Clum A."/>
            <person name="Steindorff A."/>
            <person name="Ohm R.A."/>
            <person name="Martin F."/>
            <person name="Silar P."/>
            <person name="Natvig D.O."/>
            <person name="Lalanne C."/>
            <person name="Gautier V."/>
            <person name="Ament-Velasquez S.L."/>
            <person name="Kruys A."/>
            <person name="Hutchinson M.I."/>
            <person name="Powell A.J."/>
            <person name="Barry K."/>
            <person name="Miller A.N."/>
            <person name="Grigoriev I.V."/>
            <person name="Debuchy R."/>
            <person name="Gladieux P."/>
            <person name="Hiltunen Thoren M."/>
            <person name="Johannesson H."/>
        </authorList>
    </citation>
    <scope>NUCLEOTIDE SEQUENCE</scope>
    <source>
        <strain evidence="2">PSN243</strain>
    </source>
</reference>
<evidence type="ECO:0000313" key="2">
    <source>
        <dbReference type="EMBL" id="KAK4451292.1"/>
    </source>
</evidence>
<dbReference type="Pfam" id="PF00646">
    <property type="entry name" value="F-box"/>
    <property type="match status" value="1"/>
</dbReference>
<keyword evidence="3" id="KW-1185">Reference proteome</keyword>
<dbReference type="SUPFAM" id="SSF81383">
    <property type="entry name" value="F-box domain"/>
    <property type="match status" value="1"/>
</dbReference>
<organism evidence="2 3">
    <name type="scientific">Podospora aff. communis PSN243</name>
    <dbReference type="NCBI Taxonomy" id="3040156"/>
    <lineage>
        <taxon>Eukaryota</taxon>
        <taxon>Fungi</taxon>
        <taxon>Dikarya</taxon>
        <taxon>Ascomycota</taxon>
        <taxon>Pezizomycotina</taxon>
        <taxon>Sordariomycetes</taxon>
        <taxon>Sordariomycetidae</taxon>
        <taxon>Sordariales</taxon>
        <taxon>Podosporaceae</taxon>
        <taxon>Podospora</taxon>
    </lineage>
</organism>
<feature type="domain" description="F-box" evidence="1">
    <location>
        <begin position="29"/>
        <end position="58"/>
    </location>
</feature>
<accession>A0AAV9GSQ7</accession>
<evidence type="ECO:0000259" key="1">
    <source>
        <dbReference type="Pfam" id="PF00646"/>
    </source>
</evidence>
<feature type="non-terminal residue" evidence="2">
    <location>
        <position position="310"/>
    </location>
</feature>
<dbReference type="CDD" id="cd09917">
    <property type="entry name" value="F-box_SF"/>
    <property type="match status" value="1"/>
</dbReference>
<dbReference type="Proteomes" id="UP001321760">
    <property type="component" value="Unassembled WGS sequence"/>
</dbReference>